<dbReference type="Pfam" id="PF19887">
    <property type="entry name" value="DUF6360"/>
    <property type="match status" value="1"/>
</dbReference>
<reference evidence="1 2" key="1">
    <citation type="journal article" date="2014" name="PLoS Genet.">
        <title>Phylogenetically driven sequencing of extremely halophilic archaea reveals strategies for static and dynamic osmo-response.</title>
        <authorList>
            <person name="Becker E.A."/>
            <person name="Seitzer P.M."/>
            <person name="Tritt A."/>
            <person name="Larsen D."/>
            <person name="Krusor M."/>
            <person name="Yao A.I."/>
            <person name="Wu D."/>
            <person name="Madern D."/>
            <person name="Eisen J.A."/>
            <person name="Darling A.E."/>
            <person name="Facciotti M.T."/>
        </authorList>
    </citation>
    <scope>NUCLEOTIDE SEQUENCE [LARGE SCALE GENOMIC DNA]</scope>
    <source>
        <strain evidence="1 2">DSM 5350</strain>
    </source>
</reference>
<gene>
    <name evidence="1" type="ORF">C449_14637</name>
</gene>
<sequence length="93" mass="10061">MSDRILKVNAYTTLDLLDGQAEGHEFEEDALAVLNVTSARKNPDHVQLQLELDNTDLDTLPAHADEVKLSPDQAREVAAALEDHAADVEAAGN</sequence>
<keyword evidence="2" id="KW-1185">Reference proteome</keyword>
<accession>M0MEX0</accession>
<dbReference type="EMBL" id="AOMD01000030">
    <property type="protein sequence ID" value="EMA43224.1"/>
    <property type="molecule type" value="Genomic_DNA"/>
</dbReference>
<dbReference type="STRING" id="1227455.C449_14637"/>
<dbReference type="RefSeq" id="WP_006078781.1">
    <property type="nucleotide sequence ID" value="NZ_AOMD01000030.1"/>
</dbReference>
<protein>
    <submittedName>
        <fullName evidence="1">Uncharacterized protein</fullName>
    </submittedName>
</protein>
<dbReference type="AlphaFoldDB" id="M0MEX0"/>
<name>M0MEX0_9EURY</name>
<dbReference type="PATRIC" id="fig|1227455.4.peg.2975"/>
<evidence type="ECO:0000313" key="2">
    <source>
        <dbReference type="Proteomes" id="UP000011669"/>
    </source>
</evidence>
<evidence type="ECO:0000313" key="1">
    <source>
        <dbReference type="EMBL" id="EMA43224.1"/>
    </source>
</evidence>
<organism evidence="1 2">
    <name type="scientific">Halococcus saccharolyticus DSM 5350</name>
    <dbReference type="NCBI Taxonomy" id="1227455"/>
    <lineage>
        <taxon>Archaea</taxon>
        <taxon>Methanobacteriati</taxon>
        <taxon>Methanobacteriota</taxon>
        <taxon>Stenosarchaea group</taxon>
        <taxon>Halobacteria</taxon>
        <taxon>Halobacteriales</taxon>
        <taxon>Halococcaceae</taxon>
        <taxon>Halococcus</taxon>
    </lineage>
</organism>
<dbReference type="InParanoid" id="M0MEX0"/>
<dbReference type="OrthoDB" id="156156at2157"/>
<dbReference type="InterPro" id="IPR045940">
    <property type="entry name" value="DUF6360"/>
</dbReference>
<dbReference type="Proteomes" id="UP000011669">
    <property type="component" value="Unassembled WGS sequence"/>
</dbReference>
<comment type="caution">
    <text evidence="1">The sequence shown here is derived from an EMBL/GenBank/DDBJ whole genome shotgun (WGS) entry which is preliminary data.</text>
</comment>
<proteinExistence type="predicted"/>